<evidence type="ECO:0000256" key="1">
    <source>
        <dbReference type="ARBA" id="ARBA00004915"/>
    </source>
</evidence>
<keyword evidence="4 12" id="KW-0032">Aminotransferase</keyword>
<evidence type="ECO:0000256" key="6">
    <source>
        <dbReference type="ARBA" id="ARBA00022679"/>
    </source>
</evidence>
<dbReference type="Gene3D" id="3.90.1150.10">
    <property type="entry name" value="Aspartate Aminotransferase, domain 1"/>
    <property type="match status" value="1"/>
</dbReference>
<keyword evidence="9 12" id="KW-0718">Serine biosynthesis</keyword>
<dbReference type="PANTHER" id="PTHR43247:SF1">
    <property type="entry name" value="PHOSPHOSERINE AMINOTRANSFERASE"/>
    <property type="match status" value="1"/>
</dbReference>
<keyword evidence="8 12" id="KW-0664">Pyridoxine biosynthesis</keyword>
<feature type="binding site" evidence="12">
    <location>
        <position position="89"/>
    </location>
    <ligand>
        <name>pyridoxal 5'-phosphate</name>
        <dbReference type="ChEBI" id="CHEBI:597326"/>
    </ligand>
</feature>
<comment type="caution">
    <text evidence="12">Lacks conserved residue(s) required for the propagation of feature annotation.</text>
</comment>
<dbReference type="HAMAP" id="MF_00160">
    <property type="entry name" value="SerC_aminotrans_5"/>
    <property type="match status" value="1"/>
</dbReference>
<dbReference type="EMBL" id="CP011002">
    <property type="protein sequence ID" value="AKO66428.1"/>
    <property type="molecule type" value="Genomic_DNA"/>
</dbReference>
<comment type="catalytic activity">
    <reaction evidence="10 12">
        <text>4-(phosphooxy)-L-threonine + 2-oxoglutarate = (R)-3-hydroxy-2-oxo-4-phosphooxybutanoate + L-glutamate</text>
        <dbReference type="Rhea" id="RHEA:16573"/>
        <dbReference type="ChEBI" id="CHEBI:16810"/>
        <dbReference type="ChEBI" id="CHEBI:29985"/>
        <dbReference type="ChEBI" id="CHEBI:58452"/>
        <dbReference type="ChEBI" id="CHEBI:58538"/>
        <dbReference type="EC" id="2.6.1.52"/>
    </reaction>
</comment>
<dbReference type="Gene3D" id="3.40.640.10">
    <property type="entry name" value="Type I PLP-dependent aspartate aminotransferase-like (Major domain)"/>
    <property type="match status" value="1"/>
</dbReference>
<dbReference type="UniPathway" id="UPA00135">
    <property type="reaction ID" value="UER00197"/>
</dbReference>
<comment type="function">
    <text evidence="12">Catalyzes the reversible conversion of 3-phosphohydroxypyruvate to phosphoserine and of 3-hydroxy-2-oxo-4-phosphonooxybutanoate to phosphohydroxythreonine.</text>
</comment>
<gene>
    <name evidence="12" type="primary">serC</name>
    <name evidence="15" type="ORF">VI33_00605</name>
</gene>
<dbReference type="OrthoDB" id="9809412at2"/>
<dbReference type="PATRIC" id="fig|1623450.3.peg.123"/>
<dbReference type="InterPro" id="IPR000192">
    <property type="entry name" value="Aminotrans_V_dom"/>
</dbReference>
<name>A0A0H4J3V6_9PROT</name>
<dbReference type="GO" id="GO:0005737">
    <property type="term" value="C:cytoplasm"/>
    <property type="evidence" value="ECO:0007669"/>
    <property type="project" value="UniProtKB-SubCell"/>
</dbReference>
<dbReference type="PANTHER" id="PTHR43247">
    <property type="entry name" value="PHOSPHOSERINE AMINOTRANSFERASE"/>
    <property type="match status" value="1"/>
</dbReference>
<evidence type="ECO:0000256" key="7">
    <source>
        <dbReference type="ARBA" id="ARBA00022898"/>
    </source>
</evidence>
<keyword evidence="16" id="KW-1185">Reference proteome</keyword>
<dbReference type="AlphaFoldDB" id="A0A0H4J3V6"/>
<feature type="modified residue" description="N6-(pyridoxal phosphate)lysine" evidence="12">
    <location>
        <position position="182"/>
    </location>
</feature>
<evidence type="ECO:0000256" key="9">
    <source>
        <dbReference type="ARBA" id="ARBA00023299"/>
    </source>
</evidence>
<evidence type="ECO:0000259" key="14">
    <source>
        <dbReference type="Pfam" id="PF00266"/>
    </source>
</evidence>
<feature type="binding site" evidence="12">
    <location>
        <position position="139"/>
    </location>
    <ligand>
        <name>pyridoxal 5'-phosphate</name>
        <dbReference type="ChEBI" id="CHEBI:597326"/>
    </ligand>
</feature>
<evidence type="ECO:0000256" key="10">
    <source>
        <dbReference type="ARBA" id="ARBA00047630"/>
    </source>
</evidence>
<dbReference type="NCBIfam" id="TIGR01364">
    <property type="entry name" value="serC_1"/>
    <property type="match status" value="1"/>
</dbReference>
<dbReference type="InterPro" id="IPR022278">
    <property type="entry name" value="Pser_aminoTfrase"/>
</dbReference>
<feature type="domain" description="Aminotransferase class V" evidence="14">
    <location>
        <begin position="2"/>
        <end position="334"/>
    </location>
</feature>
<comment type="similarity">
    <text evidence="3 12">Belongs to the class-V pyridoxal-phosphate-dependent aminotransferase family. SerC subfamily.</text>
</comment>
<evidence type="ECO:0000256" key="8">
    <source>
        <dbReference type="ARBA" id="ARBA00023096"/>
    </source>
</evidence>
<dbReference type="GO" id="GO:0008615">
    <property type="term" value="P:pyridoxine biosynthetic process"/>
    <property type="evidence" value="ECO:0007669"/>
    <property type="project" value="UniProtKB-UniRule"/>
</dbReference>
<accession>A0A0H4J3V6</accession>
<keyword evidence="6 12" id="KW-0808">Transferase</keyword>
<dbReference type="InterPro" id="IPR015424">
    <property type="entry name" value="PyrdxlP-dep_Trfase"/>
</dbReference>
<evidence type="ECO:0000313" key="15">
    <source>
        <dbReference type="EMBL" id="AKO66428.1"/>
    </source>
</evidence>
<dbReference type="FunFam" id="3.90.1150.10:FF:000006">
    <property type="entry name" value="Phosphoserine aminotransferase"/>
    <property type="match status" value="1"/>
</dbReference>
<comment type="catalytic activity">
    <reaction evidence="11 12 13">
        <text>O-phospho-L-serine + 2-oxoglutarate = 3-phosphooxypyruvate + L-glutamate</text>
        <dbReference type="Rhea" id="RHEA:14329"/>
        <dbReference type="ChEBI" id="CHEBI:16810"/>
        <dbReference type="ChEBI" id="CHEBI:18110"/>
        <dbReference type="ChEBI" id="CHEBI:29985"/>
        <dbReference type="ChEBI" id="CHEBI:57524"/>
        <dbReference type="EC" id="2.6.1.52"/>
    </reaction>
</comment>
<dbReference type="GO" id="GO:0006564">
    <property type="term" value="P:L-serine biosynthetic process"/>
    <property type="evidence" value="ECO:0007669"/>
    <property type="project" value="UniProtKB-UniRule"/>
</dbReference>
<sequence length="346" mass="39668">MLPSEVMKKASEEFLNWNNTGMSVMEMSHRGKEYMSIFRKTEQDLRKVFQVPKNYHILFLQGGAITQNFMVPMNLLDNGTASYVVSGYWSKRTYNDALAFQNINLAASSESEDYVSPPEFSDWNFSQNDSYVHFCQNETIHGVEYFNTPTIDAPLVVDMSSTILSRQVDISKYGVIYAGAQKNIGPSGLTILIVRDDLLERSRIDTPTTYNWKIQSENDSMINTPTTYSIYMAGLVFAWLISCGGLSEVEKLNIKKSKLLYDYIDNSDFYYNEIKNDYRSRMNVPFRIRGDELTMKFVEEAESAGLYQLKGHRLVGGLRASIYNAMPIEGIEELLNFMNDFEKNNK</sequence>
<evidence type="ECO:0000256" key="13">
    <source>
        <dbReference type="RuleBase" id="RU004505"/>
    </source>
</evidence>
<evidence type="ECO:0000313" key="16">
    <source>
        <dbReference type="Proteomes" id="UP000066549"/>
    </source>
</evidence>
<evidence type="ECO:0000256" key="2">
    <source>
        <dbReference type="ARBA" id="ARBA00005099"/>
    </source>
</evidence>
<keyword evidence="12" id="KW-0963">Cytoplasm</keyword>
<dbReference type="PIRSF" id="PIRSF000525">
    <property type="entry name" value="SerC"/>
    <property type="match status" value="1"/>
</dbReference>
<evidence type="ECO:0000256" key="11">
    <source>
        <dbReference type="ARBA" id="ARBA00049007"/>
    </source>
</evidence>
<dbReference type="UniPathway" id="UPA00244">
    <property type="reaction ID" value="UER00311"/>
</dbReference>
<dbReference type="NCBIfam" id="NF003764">
    <property type="entry name" value="PRK05355.1"/>
    <property type="match status" value="1"/>
</dbReference>
<dbReference type="EC" id="2.6.1.52" evidence="12"/>
<feature type="binding site" evidence="12">
    <location>
        <position position="181"/>
    </location>
    <ligand>
        <name>pyridoxal 5'-phosphate</name>
        <dbReference type="ChEBI" id="CHEBI:597326"/>
    </ligand>
</feature>
<dbReference type="SUPFAM" id="SSF53383">
    <property type="entry name" value="PLP-dependent transferases"/>
    <property type="match status" value="1"/>
</dbReference>
<evidence type="ECO:0000256" key="3">
    <source>
        <dbReference type="ARBA" id="ARBA00006904"/>
    </source>
</evidence>
<dbReference type="Proteomes" id="UP000066549">
    <property type="component" value="Chromosome"/>
</dbReference>
<evidence type="ECO:0000256" key="12">
    <source>
        <dbReference type="HAMAP-Rule" id="MF_00160"/>
    </source>
</evidence>
<reference evidence="15 16" key="1">
    <citation type="submission" date="2015-03" db="EMBL/GenBank/DDBJ databases">
        <title>Comparative analysis of the OM43 clade including a novel species from Red Sea uncovers genomic and metabolic diversity among marine methylotrophs.</title>
        <authorList>
            <person name="Jimenez-Infante F."/>
            <person name="Ngugi D.K."/>
            <person name="Vinu M."/>
            <person name="Alam I."/>
            <person name="Kamau A."/>
            <person name="Blom J."/>
            <person name="Bajic V.B."/>
            <person name="Stingl U."/>
        </authorList>
    </citation>
    <scope>NUCLEOTIDE SEQUENCE [LARGE SCALE GENOMIC DNA]</scope>
    <source>
        <strain evidence="15 16">MBRSH7</strain>
    </source>
</reference>
<dbReference type="PROSITE" id="PS00595">
    <property type="entry name" value="AA_TRANSFER_CLASS_5"/>
    <property type="match status" value="1"/>
</dbReference>
<feature type="binding site" evidence="12">
    <location>
        <position position="30"/>
    </location>
    <ligand>
        <name>L-glutamate</name>
        <dbReference type="ChEBI" id="CHEBI:29985"/>
    </ligand>
</feature>
<protein>
    <recommendedName>
        <fullName evidence="12">Phosphoserine aminotransferase</fullName>
        <ecNumber evidence="12">2.6.1.52</ecNumber>
    </recommendedName>
    <alternativeName>
        <fullName evidence="12">Phosphohydroxythreonine aminotransferase</fullName>
        <shortName evidence="12">PSAT</shortName>
    </alternativeName>
</protein>
<dbReference type="GO" id="GO:0030170">
    <property type="term" value="F:pyridoxal phosphate binding"/>
    <property type="evidence" value="ECO:0007669"/>
    <property type="project" value="UniProtKB-UniRule"/>
</dbReference>
<comment type="cofactor">
    <cofactor evidence="12">
        <name>pyridoxal 5'-phosphate</name>
        <dbReference type="ChEBI" id="CHEBI:597326"/>
    </cofactor>
    <text evidence="12">Binds 1 pyridoxal phosphate per subunit.</text>
</comment>
<evidence type="ECO:0000256" key="5">
    <source>
        <dbReference type="ARBA" id="ARBA00022605"/>
    </source>
</evidence>
<organism evidence="15 16">
    <name type="scientific">Methylophilales bacterium MBRS-H7</name>
    <dbReference type="NCBI Taxonomy" id="1623450"/>
    <lineage>
        <taxon>Bacteria</taxon>
        <taxon>Pseudomonadati</taxon>
        <taxon>Pseudomonadota</taxon>
        <taxon>Betaproteobacteria</taxon>
        <taxon>Nitrosomonadales</taxon>
        <taxon>OM43 clade</taxon>
    </lineage>
</organism>
<comment type="pathway">
    <text evidence="2 12 13">Amino-acid biosynthesis; L-serine biosynthesis; L-serine from 3-phospho-D-glycerate: step 2/3.</text>
</comment>
<dbReference type="InterPro" id="IPR020578">
    <property type="entry name" value="Aminotrans_V_PyrdxlP_BS"/>
</dbReference>
<feature type="binding site" evidence="12">
    <location>
        <begin position="223"/>
        <end position="224"/>
    </location>
    <ligand>
        <name>pyridoxal 5'-phosphate</name>
        <dbReference type="ChEBI" id="CHEBI:597326"/>
    </ligand>
</feature>
<feature type="binding site" evidence="12">
    <location>
        <position position="158"/>
    </location>
    <ligand>
        <name>pyridoxal 5'-phosphate</name>
        <dbReference type="ChEBI" id="CHEBI:597326"/>
    </ligand>
</feature>
<dbReference type="InterPro" id="IPR015422">
    <property type="entry name" value="PyrdxlP-dep_Trfase_small"/>
</dbReference>
<comment type="subunit">
    <text evidence="12">Homodimer.</text>
</comment>
<evidence type="ECO:0000256" key="4">
    <source>
        <dbReference type="ARBA" id="ARBA00022576"/>
    </source>
</evidence>
<dbReference type="GO" id="GO:0004648">
    <property type="term" value="F:O-phospho-L-serine:2-oxoglutarate aminotransferase activity"/>
    <property type="evidence" value="ECO:0007669"/>
    <property type="project" value="UniProtKB-UniRule"/>
</dbReference>
<keyword evidence="7 12" id="KW-0663">Pyridoxal phosphate</keyword>
<dbReference type="FunFam" id="3.40.640.10:FF:000010">
    <property type="entry name" value="Phosphoserine aminotransferase"/>
    <property type="match status" value="1"/>
</dbReference>
<comment type="pathway">
    <text evidence="1 12">Cofactor biosynthesis; pyridoxine 5'-phosphate biosynthesis; pyridoxine 5'-phosphate from D-erythrose 4-phosphate: step 3/5.</text>
</comment>
<dbReference type="Pfam" id="PF00266">
    <property type="entry name" value="Aminotran_5"/>
    <property type="match status" value="1"/>
</dbReference>
<keyword evidence="5 12" id="KW-0028">Amino-acid biosynthesis</keyword>
<dbReference type="InterPro" id="IPR015421">
    <property type="entry name" value="PyrdxlP-dep_Trfase_major"/>
</dbReference>
<comment type="subcellular location">
    <subcellularLocation>
        <location evidence="12">Cytoplasm</location>
    </subcellularLocation>
</comment>
<proteinExistence type="inferred from homology"/>